<name>A0AAE0NCX5_9PEZI</name>
<dbReference type="AlphaFoldDB" id="A0AAE0NCX5"/>
<proteinExistence type="predicted"/>
<gene>
    <name evidence="1" type="ORF">B0T24DRAFT_663351</name>
</gene>
<sequence length="277" mass="31762">MAAITANTIADQDCLLFNLPREIRDRIYDYYLEVEQGEVQDGTRYWSFATIHRFGPLSVVKGGLQPPPLLMQTCKRAYREVAPAAPGSISVSVPSDRVGLPAGLGMFGPARFGDKRKLTLSVGYAGAMFWVDFLEVLTSETGKFRQRITSLANPAGLCGATQLRELVVEWLPHPTRKELRRPSTRSDTSPPIRKVCKYNYIHRSGEDGEVKLHEEVEYEEFEYNEEQLANVPKTILDERRFLMHVAGLKTLIVIRLRYHYPRWFPSRPKWSAFTFWH</sequence>
<dbReference type="Proteomes" id="UP001287356">
    <property type="component" value="Unassembled WGS sequence"/>
</dbReference>
<reference evidence="1" key="1">
    <citation type="journal article" date="2023" name="Mol. Phylogenet. Evol.">
        <title>Genome-scale phylogeny and comparative genomics of the fungal order Sordariales.</title>
        <authorList>
            <person name="Hensen N."/>
            <person name="Bonometti L."/>
            <person name="Westerberg I."/>
            <person name="Brannstrom I.O."/>
            <person name="Guillou S."/>
            <person name="Cros-Aarteil S."/>
            <person name="Calhoun S."/>
            <person name="Haridas S."/>
            <person name="Kuo A."/>
            <person name="Mondo S."/>
            <person name="Pangilinan J."/>
            <person name="Riley R."/>
            <person name="LaButti K."/>
            <person name="Andreopoulos B."/>
            <person name="Lipzen A."/>
            <person name="Chen C."/>
            <person name="Yan M."/>
            <person name="Daum C."/>
            <person name="Ng V."/>
            <person name="Clum A."/>
            <person name="Steindorff A."/>
            <person name="Ohm R.A."/>
            <person name="Martin F."/>
            <person name="Silar P."/>
            <person name="Natvig D.O."/>
            <person name="Lalanne C."/>
            <person name="Gautier V."/>
            <person name="Ament-Velasquez S.L."/>
            <person name="Kruys A."/>
            <person name="Hutchinson M.I."/>
            <person name="Powell A.J."/>
            <person name="Barry K."/>
            <person name="Miller A.N."/>
            <person name="Grigoriev I.V."/>
            <person name="Debuchy R."/>
            <person name="Gladieux P."/>
            <person name="Hiltunen Thoren M."/>
            <person name="Johannesson H."/>
        </authorList>
    </citation>
    <scope>NUCLEOTIDE SEQUENCE</scope>
    <source>
        <strain evidence="1">CBS 958.72</strain>
    </source>
</reference>
<comment type="caution">
    <text evidence="1">The sequence shown here is derived from an EMBL/GenBank/DDBJ whole genome shotgun (WGS) entry which is preliminary data.</text>
</comment>
<keyword evidence="2" id="KW-1185">Reference proteome</keyword>
<evidence type="ECO:0000313" key="1">
    <source>
        <dbReference type="EMBL" id="KAK3379106.1"/>
    </source>
</evidence>
<protein>
    <submittedName>
        <fullName evidence="1">Uncharacterized protein</fullName>
    </submittedName>
</protein>
<reference evidence="1" key="2">
    <citation type="submission" date="2023-06" db="EMBL/GenBank/DDBJ databases">
        <authorList>
            <consortium name="Lawrence Berkeley National Laboratory"/>
            <person name="Haridas S."/>
            <person name="Hensen N."/>
            <person name="Bonometti L."/>
            <person name="Westerberg I."/>
            <person name="Brannstrom I.O."/>
            <person name="Guillou S."/>
            <person name="Cros-Aarteil S."/>
            <person name="Calhoun S."/>
            <person name="Kuo A."/>
            <person name="Mondo S."/>
            <person name="Pangilinan J."/>
            <person name="Riley R."/>
            <person name="Labutti K."/>
            <person name="Andreopoulos B."/>
            <person name="Lipzen A."/>
            <person name="Chen C."/>
            <person name="Yanf M."/>
            <person name="Daum C."/>
            <person name="Ng V."/>
            <person name="Clum A."/>
            <person name="Steindorff A."/>
            <person name="Ohm R."/>
            <person name="Martin F."/>
            <person name="Silar P."/>
            <person name="Natvig D."/>
            <person name="Lalanne C."/>
            <person name="Gautier V."/>
            <person name="Ament-Velasquez S.L."/>
            <person name="Kruys A."/>
            <person name="Hutchinson M.I."/>
            <person name="Powell A.J."/>
            <person name="Barry K."/>
            <person name="Miller A.N."/>
            <person name="Grigoriev I.V."/>
            <person name="Debuchy R."/>
            <person name="Gladieux P."/>
            <person name="Thoren M.H."/>
            <person name="Johannesson H."/>
        </authorList>
    </citation>
    <scope>NUCLEOTIDE SEQUENCE</scope>
    <source>
        <strain evidence="1">CBS 958.72</strain>
    </source>
</reference>
<accession>A0AAE0NCX5</accession>
<organism evidence="1 2">
    <name type="scientific">Lasiosphaeria ovina</name>
    <dbReference type="NCBI Taxonomy" id="92902"/>
    <lineage>
        <taxon>Eukaryota</taxon>
        <taxon>Fungi</taxon>
        <taxon>Dikarya</taxon>
        <taxon>Ascomycota</taxon>
        <taxon>Pezizomycotina</taxon>
        <taxon>Sordariomycetes</taxon>
        <taxon>Sordariomycetidae</taxon>
        <taxon>Sordariales</taxon>
        <taxon>Lasiosphaeriaceae</taxon>
        <taxon>Lasiosphaeria</taxon>
    </lineage>
</organism>
<dbReference type="EMBL" id="JAULSN010000002">
    <property type="protein sequence ID" value="KAK3379106.1"/>
    <property type="molecule type" value="Genomic_DNA"/>
</dbReference>
<evidence type="ECO:0000313" key="2">
    <source>
        <dbReference type="Proteomes" id="UP001287356"/>
    </source>
</evidence>